<feature type="transmembrane region" description="Helical" evidence="1">
    <location>
        <begin position="199"/>
        <end position="220"/>
    </location>
</feature>
<evidence type="ECO:0000256" key="1">
    <source>
        <dbReference type="SAM" id="Phobius"/>
    </source>
</evidence>
<dbReference type="Proteomes" id="UP000636010">
    <property type="component" value="Unassembled WGS sequence"/>
</dbReference>
<comment type="caution">
    <text evidence="2">The sequence shown here is derived from an EMBL/GenBank/DDBJ whole genome shotgun (WGS) entry which is preliminary data.</text>
</comment>
<feature type="transmembrane region" description="Helical" evidence="1">
    <location>
        <begin position="156"/>
        <end position="178"/>
    </location>
</feature>
<gene>
    <name evidence="2" type="ORF">GCM10011506_08300</name>
</gene>
<evidence type="ECO:0000313" key="3">
    <source>
        <dbReference type="Proteomes" id="UP000636010"/>
    </source>
</evidence>
<evidence type="ECO:0000313" key="2">
    <source>
        <dbReference type="EMBL" id="GGC25365.1"/>
    </source>
</evidence>
<keyword evidence="1" id="KW-0472">Membrane</keyword>
<organism evidence="2 3">
    <name type="scientific">Marivirga lumbricoides</name>
    <dbReference type="NCBI Taxonomy" id="1046115"/>
    <lineage>
        <taxon>Bacteria</taxon>
        <taxon>Pseudomonadati</taxon>
        <taxon>Bacteroidota</taxon>
        <taxon>Cytophagia</taxon>
        <taxon>Cytophagales</taxon>
        <taxon>Marivirgaceae</taxon>
        <taxon>Marivirga</taxon>
    </lineage>
</organism>
<reference evidence="3" key="1">
    <citation type="journal article" date="2019" name="Int. J. Syst. Evol. Microbiol.">
        <title>The Global Catalogue of Microorganisms (GCM) 10K type strain sequencing project: providing services to taxonomists for standard genome sequencing and annotation.</title>
        <authorList>
            <consortium name="The Broad Institute Genomics Platform"/>
            <consortium name="The Broad Institute Genome Sequencing Center for Infectious Disease"/>
            <person name="Wu L."/>
            <person name="Ma J."/>
        </authorList>
    </citation>
    <scope>NUCLEOTIDE SEQUENCE [LARGE SCALE GENOMIC DNA]</scope>
    <source>
        <strain evidence="3">CGMCC 1.10832</strain>
    </source>
</reference>
<name>A0ABQ1LMJ0_9BACT</name>
<dbReference type="EMBL" id="BMEC01000002">
    <property type="protein sequence ID" value="GGC25365.1"/>
    <property type="molecule type" value="Genomic_DNA"/>
</dbReference>
<feature type="transmembrane region" description="Helical" evidence="1">
    <location>
        <begin position="20"/>
        <end position="37"/>
    </location>
</feature>
<keyword evidence="3" id="KW-1185">Reference proteome</keyword>
<accession>A0ABQ1LMJ0</accession>
<keyword evidence="1" id="KW-1133">Transmembrane helix</keyword>
<sequence>MDAKYHAVILNVLLNNMKKILFNFAIILFAILFQGHIGSPGITLEGEAGPYSLTVVVNSPDVIPGTATVDVYVTDNTIQEVKLKPVYWFAGAEGTPRADKALPVPGETGHYKGEIWLMSPGSASLEIEVNGDKGDGKILLPVMAVSTAKKTMEASLGWSLASLGLFLVILMITIIGLSSGDTLLKPGQPTSGKIKRKRWLGATIGFAVLALLLWGGSTWWNSWEKDYQRFMYKPFTATSSVYEKDNKQVLQFLVDSTQLESLYLTRSLNYLIPDHGKIMHMFLVRAGQLDVFAHLHPQRLDSAHFETIIPPLPAGEYYVFTDVSRLSGFSETIADTLMIAEPPSSLTQNWNDSLLMDTDDTYYITDPIISSTEQALMPGGDIVVCGSPGKRTVLPDGSFVTLELPKEGKFTKDNLYHLTLAVQDETGKPATLDPYLGMMGHAVVFKEDGGVYIHLHPVGSYSMASQETMEARLSSGSGQINWDSLLKPIDFRDSVDRAIASLNALPAAQRDSILLVGMDHPSIDDPDHPDHAVVRFPYTFPTEGKYRIYVQMKRNGRILNGAFDVDVEG</sequence>
<proteinExistence type="predicted"/>
<protein>
    <submittedName>
        <fullName evidence="2">Uncharacterized protein</fullName>
    </submittedName>
</protein>
<keyword evidence="1" id="KW-0812">Transmembrane</keyword>